<dbReference type="SUPFAM" id="SSF56104">
    <property type="entry name" value="SAICAR synthase-like"/>
    <property type="match status" value="1"/>
</dbReference>
<dbReference type="Gene3D" id="3.30.800.10">
    <property type="entry name" value="Phosphatidylinositol Phosphate Kinase II Beta"/>
    <property type="match status" value="1"/>
</dbReference>
<sequence>MLPDYHHHVKSYENTLITKIFGLHRIKPSSGQKIEIDNKFLEAQRIMDYSLLLGVHYRAPQHLRPLMSYNRSTNGDGLAILAEEDPLEDEVMNYPQGLVLFPRGGDDNSVVVGPHVRGSRLRASSAGDEEVDLLLPGTASWVSKLVCSQGLKKIGIIATDRWFSGSGNLRQDNAKPVKKCEKLTFIIMLITISSLPYKSNDCPRKNICLGRWKGSFGCGAVVKNASPAMQSEY</sequence>
<evidence type="ECO:0000259" key="2">
    <source>
        <dbReference type="Pfam" id="PF01504"/>
    </source>
</evidence>
<dbReference type="GO" id="GO:0046854">
    <property type="term" value="P:phosphatidylinositol phosphate biosynthetic process"/>
    <property type="evidence" value="ECO:0007669"/>
    <property type="project" value="TreeGrafter"/>
</dbReference>
<dbReference type="InterPro" id="IPR002498">
    <property type="entry name" value="PInositol-4-P-4/5-kinase_core"/>
</dbReference>
<dbReference type="Proteomes" id="UP001372338">
    <property type="component" value="Unassembled WGS sequence"/>
</dbReference>
<dbReference type="PANTHER" id="PTHR23086">
    <property type="entry name" value="PHOSPHATIDYLINOSITOL-4-PHOSPHATE 5-KINASE"/>
    <property type="match status" value="1"/>
</dbReference>
<dbReference type="InterPro" id="IPR027484">
    <property type="entry name" value="PInositol-4-P-5-kinase_N"/>
</dbReference>
<dbReference type="GO" id="GO:0005886">
    <property type="term" value="C:plasma membrane"/>
    <property type="evidence" value="ECO:0007669"/>
    <property type="project" value="TreeGrafter"/>
</dbReference>
<feature type="domain" description="PIPK" evidence="2">
    <location>
        <begin position="1"/>
        <end position="35"/>
    </location>
</feature>
<dbReference type="InterPro" id="IPR023610">
    <property type="entry name" value="PInositol-4/5-P-5/4-kinase"/>
</dbReference>
<dbReference type="GO" id="GO:0016308">
    <property type="term" value="F:1-phosphatidylinositol-4-phosphate 5-kinase activity"/>
    <property type="evidence" value="ECO:0007669"/>
    <property type="project" value="UniProtKB-EC"/>
</dbReference>
<name>A0AAN9EML4_CROPI</name>
<protein>
    <recommendedName>
        <fullName evidence="1">1-phosphatidylinositol-4-phosphate 5-kinase</fullName>
        <ecNumber evidence="1">2.7.1.68</ecNumber>
    </recommendedName>
</protein>
<evidence type="ECO:0000313" key="3">
    <source>
        <dbReference type="EMBL" id="KAK7259918.1"/>
    </source>
</evidence>
<reference evidence="3 4" key="1">
    <citation type="submission" date="2024-01" db="EMBL/GenBank/DDBJ databases">
        <title>The genomes of 5 underutilized Papilionoideae crops provide insights into root nodulation and disease resistanc.</title>
        <authorList>
            <person name="Yuan L."/>
        </authorList>
    </citation>
    <scope>NUCLEOTIDE SEQUENCE [LARGE SCALE GENOMIC DNA]</scope>
    <source>
        <strain evidence="3">ZHUSHIDOU_FW_LH</strain>
        <tissue evidence="3">Leaf</tissue>
    </source>
</reference>
<evidence type="ECO:0000256" key="1">
    <source>
        <dbReference type="ARBA" id="ARBA00012172"/>
    </source>
</evidence>
<proteinExistence type="predicted"/>
<gene>
    <name evidence="3" type="ORF">RIF29_25533</name>
</gene>
<dbReference type="EC" id="2.7.1.68" evidence="1"/>
<organism evidence="3 4">
    <name type="scientific">Crotalaria pallida</name>
    <name type="common">Smooth rattlebox</name>
    <name type="synonym">Crotalaria striata</name>
    <dbReference type="NCBI Taxonomy" id="3830"/>
    <lineage>
        <taxon>Eukaryota</taxon>
        <taxon>Viridiplantae</taxon>
        <taxon>Streptophyta</taxon>
        <taxon>Embryophyta</taxon>
        <taxon>Tracheophyta</taxon>
        <taxon>Spermatophyta</taxon>
        <taxon>Magnoliopsida</taxon>
        <taxon>eudicotyledons</taxon>
        <taxon>Gunneridae</taxon>
        <taxon>Pentapetalae</taxon>
        <taxon>rosids</taxon>
        <taxon>fabids</taxon>
        <taxon>Fabales</taxon>
        <taxon>Fabaceae</taxon>
        <taxon>Papilionoideae</taxon>
        <taxon>50 kb inversion clade</taxon>
        <taxon>genistoids sensu lato</taxon>
        <taxon>core genistoids</taxon>
        <taxon>Crotalarieae</taxon>
        <taxon>Crotalaria</taxon>
    </lineage>
</organism>
<comment type="caution">
    <text evidence="3">The sequence shown here is derived from an EMBL/GenBank/DDBJ whole genome shotgun (WGS) entry which is preliminary data.</text>
</comment>
<dbReference type="Pfam" id="PF01504">
    <property type="entry name" value="PIP5K"/>
    <property type="match status" value="1"/>
</dbReference>
<keyword evidence="4" id="KW-1185">Reference proteome</keyword>
<dbReference type="EMBL" id="JAYWIO010000005">
    <property type="protein sequence ID" value="KAK7259918.1"/>
    <property type="molecule type" value="Genomic_DNA"/>
</dbReference>
<dbReference type="AlphaFoldDB" id="A0AAN9EML4"/>
<evidence type="ECO:0000313" key="4">
    <source>
        <dbReference type="Proteomes" id="UP001372338"/>
    </source>
</evidence>
<accession>A0AAN9EML4</accession>
<dbReference type="PANTHER" id="PTHR23086:SF8">
    <property type="entry name" value="PHOSPHATIDYLINOSITOL 5-PHOSPHATE 4-KINASE, ISOFORM A"/>
    <property type="match status" value="1"/>
</dbReference>